<reference evidence="1" key="1">
    <citation type="submission" date="2022-03" db="EMBL/GenBank/DDBJ databases">
        <authorList>
            <person name="Sayadi A."/>
        </authorList>
    </citation>
    <scope>NUCLEOTIDE SEQUENCE</scope>
</reference>
<name>A0A9P0LJ59_ACAOB</name>
<dbReference type="Proteomes" id="UP001152888">
    <property type="component" value="Unassembled WGS sequence"/>
</dbReference>
<keyword evidence="2" id="KW-1185">Reference proteome</keyword>
<comment type="caution">
    <text evidence="1">The sequence shown here is derived from an EMBL/GenBank/DDBJ whole genome shotgun (WGS) entry which is preliminary data.</text>
</comment>
<sequence length="84" mass="9686">MVSWTLARKAQAQVDQVEWKQRNQRMPKIERSRKLGTLHLGFSNGSRVVSCGSGPPEYFSLKKFRTCFSVCRRPSPGSLIFNRR</sequence>
<dbReference type="EMBL" id="CAKOFQ010007189">
    <property type="protein sequence ID" value="CAH1994022.1"/>
    <property type="molecule type" value="Genomic_DNA"/>
</dbReference>
<organism evidence="1 2">
    <name type="scientific">Acanthoscelides obtectus</name>
    <name type="common">Bean weevil</name>
    <name type="synonym">Bruchus obtectus</name>
    <dbReference type="NCBI Taxonomy" id="200917"/>
    <lineage>
        <taxon>Eukaryota</taxon>
        <taxon>Metazoa</taxon>
        <taxon>Ecdysozoa</taxon>
        <taxon>Arthropoda</taxon>
        <taxon>Hexapoda</taxon>
        <taxon>Insecta</taxon>
        <taxon>Pterygota</taxon>
        <taxon>Neoptera</taxon>
        <taxon>Endopterygota</taxon>
        <taxon>Coleoptera</taxon>
        <taxon>Polyphaga</taxon>
        <taxon>Cucujiformia</taxon>
        <taxon>Chrysomeloidea</taxon>
        <taxon>Chrysomelidae</taxon>
        <taxon>Bruchinae</taxon>
        <taxon>Bruchini</taxon>
        <taxon>Acanthoscelides</taxon>
    </lineage>
</organism>
<proteinExistence type="predicted"/>
<accession>A0A9P0LJ59</accession>
<gene>
    <name evidence="1" type="ORF">ACAOBT_LOCUS21879</name>
</gene>
<dbReference type="AlphaFoldDB" id="A0A9P0LJ59"/>
<evidence type="ECO:0000313" key="1">
    <source>
        <dbReference type="EMBL" id="CAH1994022.1"/>
    </source>
</evidence>
<protein>
    <submittedName>
        <fullName evidence="1">Uncharacterized protein</fullName>
    </submittedName>
</protein>
<evidence type="ECO:0000313" key="2">
    <source>
        <dbReference type="Proteomes" id="UP001152888"/>
    </source>
</evidence>